<dbReference type="Pfam" id="PF23993">
    <property type="entry name" value="DUF7311"/>
    <property type="match status" value="1"/>
</dbReference>
<dbReference type="OrthoDB" id="305508at2157"/>
<dbReference type="EMBL" id="FNKQ01000003">
    <property type="protein sequence ID" value="SDQ73109.1"/>
    <property type="molecule type" value="Genomic_DNA"/>
</dbReference>
<feature type="domain" description="DUF7311" evidence="1">
    <location>
        <begin position="1"/>
        <end position="151"/>
    </location>
</feature>
<reference evidence="2 5" key="3">
    <citation type="submission" date="2018-07" db="EMBL/GenBank/DDBJ databases">
        <title>Genome sequence of extremly halophilic archaeon Halopelagius longus strain BC12-B1.</title>
        <authorList>
            <person name="Zhang X."/>
        </authorList>
    </citation>
    <scope>NUCLEOTIDE SEQUENCE [LARGE SCALE GENOMIC DNA]</scope>
    <source>
        <strain evidence="2 5">BC12-B1</strain>
    </source>
</reference>
<evidence type="ECO:0000313" key="2">
    <source>
        <dbReference type="EMBL" id="RDI71234.1"/>
    </source>
</evidence>
<evidence type="ECO:0000313" key="4">
    <source>
        <dbReference type="Proteomes" id="UP000199289"/>
    </source>
</evidence>
<evidence type="ECO:0000313" key="5">
    <source>
        <dbReference type="Proteomes" id="UP000255421"/>
    </source>
</evidence>
<accession>A0A1H1DA89</accession>
<dbReference type="Proteomes" id="UP000255421">
    <property type="component" value="Unassembled WGS sequence"/>
</dbReference>
<proteinExistence type="predicted"/>
<evidence type="ECO:0000313" key="3">
    <source>
        <dbReference type="EMBL" id="SDQ73109.1"/>
    </source>
</evidence>
<sequence length="153" mass="15947">MIRLLLAATLAAALLAAALPAVEDARADRAATNLDADAERMVRAVESLAYGDDPTLSLSTAPRRTVRVSVPARSWTAAGVSYVAVGGKPGERGSRPVLTYALSGGRETVRRLSLPVPLRTPDGPVVLRGSGSHALSFSLLSRPEGPVVVVRRA</sequence>
<reference evidence="3" key="2">
    <citation type="submission" date="2016-10" db="EMBL/GenBank/DDBJ databases">
        <authorList>
            <person name="de Groot N.N."/>
        </authorList>
    </citation>
    <scope>NUCLEOTIDE SEQUENCE [LARGE SCALE GENOMIC DNA]</scope>
    <source>
        <strain evidence="3">CGMCC 1.12397</strain>
    </source>
</reference>
<dbReference type="Proteomes" id="UP000199289">
    <property type="component" value="Unassembled WGS sequence"/>
</dbReference>
<reference evidence="4" key="1">
    <citation type="submission" date="2016-10" db="EMBL/GenBank/DDBJ databases">
        <authorList>
            <person name="Varghese N."/>
            <person name="Submissions S."/>
        </authorList>
    </citation>
    <scope>NUCLEOTIDE SEQUENCE [LARGE SCALE GENOMIC DNA]</scope>
    <source>
        <strain evidence="4">CGMCC 1.12397</strain>
    </source>
</reference>
<dbReference type="RefSeq" id="WP_092537481.1">
    <property type="nucleotide sequence ID" value="NZ_FNKQ01000003.1"/>
</dbReference>
<dbReference type="AlphaFoldDB" id="A0A1H1DA89"/>
<keyword evidence="5" id="KW-1185">Reference proteome</keyword>
<protein>
    <recommendedName>
        <fullName evidence="1">DUF7311 domain-containing protein</fullName>
    </recommendedName>
</protein>
<dbReference type="InterPro" id="IPR055735">
    <property type="entry name" value="DUF7311"/>
</dbReference>
<evidence type="ECO:0000259" key="1">
    <source>
        <dbReference type="Pfam" id="PF23993"/>
    </source>
</evidence>
<name>A0A1H1DA89_9EURY</name>
<dbReference type="EMBL" id="QQST01000001">
    <property type="protein sequence ID" value="RDI71234.1"/>
    <property type="molecule type" value="Genomic_DNA"/>
</dbReference>
<gene>
    <name evidence="2" type="ORF">DWB78_05505</name>
    <name evidence="3" type="ORF">SAMN05216278_2298</name>
</gene>
<organism evidence="3 4">
    <name type="scientific">Halopelagius longus</name>
    <dbReference type="NCBI Taxonomy" id="1236180"/>
    <lineage>
        <taxon>Archaea</taxon>
        <taxon>Methanobacteriati</taxon>
        <taxon>Methanobacteriota</taxon>
        <taxon>Stenosarchaea group</taxon>
        <taxon>Halobacteria</taxon>
        <taxon>Halobacteriales</taxon>
        <taxon>Haloferacaceae</taxon>
    </lineage>
</organism>